<keyword evidence="1" id="KW-0812">Transmembrane</keyword>
<sequence>MKSIKDYILNFIIGVFPFLALAYHLFFVHQAYKLKGLLAAAISFFTPLLSDTFWFFYTMNLNGFRLSHTIGIAGLFAGALWYYWGKDERPHQHA</sequence>
<proteinExistence type="predicted"/>
<dbReference type="EMBL" id="JABANE010000017">
    <property type="protein sequence ID" value="NME67964.1"/>
    <property type="molecule type" value="Genomic_DNA"/>
</dbReference>
<organism evidence="2 3">
    <name type="scientific">Flammeovirga aprica JL-4</name>
    <dbReference type="NCBI Taxonomy" id="694437"/>
    <lineage>
        <taxon>Bacteria</taxon>
        <taxon>Pseudomonadati</taxon>
        <taxon>Bacteroidota</taxon>
        <taxon>Cytophagia</taxon>
        <taxon>Cytophagales</taxon>
        <taxon>Flammeovirgaceae</taxon>
        <taxon>Flammeovirga</taxon>
    </lineage>
</organism>
<gene>
    <name evidence="2" type="ORF">HHU12_08340</name>
</gene>
<accession>A0A7X9P3H4</accession>
<feature type="transmembrane region" description="Helical" evidence="1">
    <location>
        <begin position="7"/>
        <end position="26"/>
    </location>
</feature>
<keyword evidence="1" id="KW-1133">Transmembrane helix</keyword>
<comment type="caution">
    <text evidence="2">The sequence shown here is derived from an EMBL/GenBank/DDBJ whole genome shotgun (WGS) entry which is preliminary data.</text>
</comment>
<dbReference type="Proteomes" id="UP000576082">
    <property type="component" value="Unassembled WGS sequence"/>
</dbReference>
<feature type="transmembrane region" description="Helical" evidence="1">
    <location>
        <begin position="64"/>
        <end position="84"/>
    </location>
</feature>
<evidence type="ECO:0000313" key="2">
    <source>
        <dbReference type="EMBL" id="NME67964.1"/>
    </source>
</evidence>
<protein>
    <submittedName>
        <fullName evidence="2">Uncharacterized protein</fullName>
    </submittedName>
</protein>
<dbReference type="AlphaFoldDB" id="A0A7X9P3H4"/>
<feature type="transmembrane region" description="Helical" evidence="1">
    <location>
        <begin position="38"/>
        <end position="57"/>
    </location>
</feature>
<keyword evidence="1" id="KW-0472">Membrane</keyword>
<reference evidence="2 3" key="1">
    <citation type="submission" date="2020-04" db="EMBL/GenBank/DDBJ databases">
        <title>Flammeovirga sp. SR4, a novel species isolated from seawater.</title>
        <authorList>
            <person name="Wang X."/>
        </authorList>
    </citation>
    <scope>NUCLEOTIDE SEQUENCE [LARGE SCALE GENOMIC DNA]</scope>
    <source>
        <strain evidence="2 3">ATCC 23126</strain>
    </source>
</reference>
<name>A0A7X9P3H4_9BACT</name>
<evidence type="ECO:0000256" key="1">
    <source>
        <dbReference type="SAM" id="Phobius"/>
    </source>
</evidence>
<evidence type="ECO:0000313" key="3">
    <source>
        <dbReference type="Proteomes" id="UP000576082"/>
    </source>
</evidence>
<keyword evidence="3" id="KW-1185">Reference proteome</keyword>
<dbReference type="RefSeq" id="WP_169656280.1">
    <property type="nucleotide sequence ID" value="NZ_JABANE010000017.1"/>
</dbReference>